<gene>
    <name evidence="1" type="ORF">JZ751_024988</name>
</gene>
<accession>A0A8T2PM91</accession>
<dbReference type="Proteomes" id="UP000824540">
    <property type="component" value="Unassembled WGS sequence"/>
</dbReference>
<evidence type="ECO:0000313" key="2">
    <source>
        <dbReference type="Proteomes" id="UP000824540"/>
    </source>
</evidence>
<dbReference type="AlphaFoldDB" id="A0A8T2PM91"/>
<comment type="caution">
    <text evidence="1">The sequence shown here is derived from an EMBL/GenBank/DDBJ whole genome shotgun (WGS) entry which is preliminary data.</text>
</comment>
<keyword evidence="2" id="KW-1185">Reference proteome</keyword>
<name>A0A8T2PM91_9TELE</name>
<dbReference type="EMBL" id="JAFBMS010000007">
    <property type="protein sequence ID" value="KAG9351098.1"/>
    <property type="molecule type" value="Genomic_DNA"/>
</dbReference>
<protein>
    <submittedName>
        <fullName evidence="1">Uncharacterized protein</fullName>
    </submittedName>
</protein>
<organism evidence="1 2">
    <name type="scientific">Albula glossodonta</name>
    <name type="common">roundjaw bonefish</name>
    <dbReference type="NCBI Taxonomy" id="121402"/>
    <lineage>
        <taxon>Eukaryota</taxon>
        <taxon>Metazoa</taxon>
        <taxon>Chordata</taxon>
        <taxon>Craniata</taxon>
        <taxon>Vertebrata</taxon>
        <taxon>Euteleostomi</taxon>
        <taxon>Actinopterygii</taxon>
        <taxon>Neopterygii</taxon>
        <taxon>Teleostei</taxon>
        <taxon>Albuliformes</taxon>
        <taxon>Albulidae</taxon>
        <taxon>Albula</taxon>
    </lineage>
</organism>
<reference evidence="1" key="1">
    <citation type="thesis" date="2021" institute="BYU ScholarsArchive" country="Provo, UT, USA">
        <title>Applications of and Algorithms for Genome Assembly and Genomic Analyses with an Emphasis on Marine Teleosts.</title>
        <authorList>
            <person name="Pickett B.D."/>
        </authorList>
    </citation>
    <scope>NUCLEOTIDE SEQUENCE</scope>
    <source>
        <strain evidence="1">HI-2016</strain>
    </source>
</reference>
<sequence length="206" mass="23158">MSPAIEEVGQVPEEHLGRDLPEEVLQQEITHTGGRQRARSHSADVSVDKFSLVSQRGVQMQDSHANQQTGLGANHHHLPDYIWGPWGRYRCLRHTDYWPPVTSQVTLSRTLPSTHLYLWVRGGGDASQHDCSPSRMFMKRRTMGNEKRTGRPPGHPAASQAAKLRSLHCAHSHWVTLGMLLITLNTHLSPDPKLAEFTSSHHQNSH</sequence>
<evidence type="ECO:0000313" key="1">
    <source>
        <dbReference type="EMBL" id="KAG9351098.1"/>
    </source>
</evidence>
<proteinExistence type="predicted"/>